<sequence length="153" mass="17222">MDNRENPAETRPGTVTLGEDAYQLLRVYCPFCGKPEREGCEHRLFATELDSIERIRPEFSRFISAQYGLAADEQVDESALLPRRLWGRFRNVAELAADAAGQLDRKIPEGPGTLTLRIANRRRHDRREVCFASPLALAALRRLNGGNQGKDEA</sequence>
<proteinExistence type="predicted"/>
<gene>
    <name evidence="1" type="ORF">MAF45_06195</name>
</gene>
<organism evidence="1 2">
    <name type="scientific">Mesosutterella porci</name>
    <dbReference type="NCBI Taxonomy" id="2915351"/>
    <lineage>
        <taxon>Bacteria</taxon>
        <taxon>Pseudomonadati</taxon>
        <taxon>Pseudomonadota</taxon>
        <taxon>Betaproteobacteria</taxon>
        <taxon>Burkholderiales</taxon>
        <taxon>Sutterellaceae</taxon>
        <taxon>Mesosutterella</taxon>
    </lineage>
</organism>
<dbReference type="RefSeq" id="WP_237978689.1">
    <property type="nucleotide sequence ID" value="NZ_JAKNCT010000006.1"/>
</dbReference>
<dbReference type="Proteomes" id="UP001297600">
    <property type="component" value="Unassembled WGS sequence"/>
</dbReference>
<evidence type="ECO:0000313" key="1">
    <source>
        <dbReference type="EMBL" id="MCG5031037.1"/>
    </source>
</evidence>
<evidence type="ECO:0000313" key="2">
    <source>
        <dbReference type="Proteomes" id="UP001297600"/>
    </source>
</evidence>
<protein>
    <submittedName>
        <fullName evidence="1">Uncharacterized protein</fullName>
    </submittedName>
</protein>
<name>A0ABS9MR95_9BURK</name>
<keyword evidence="2" id="KW-1185">Reference proteome</keyword>
<reference evidence="1 2" key="1">
    <citation type="submission" date="2022-02" db="EMBL/GenBank/DDBJ databases">
        <title>Mesosutterella porci, a novel member of the family Sutterellaceae from pig feces.</title>
        <authorList>
            <person name="Wylensek D."/>
            <person name="Clavel T."/>
        </authorList>
    </citation>
    <scope>NUCLEOTIDE SEQUENCE [LARGE SCALE GENOMIC DNA]</scope>
    <source>
        <strain evidence="2">oilRF-744-wt-GAM-9</strain>
    </source>
</reference>
<dbReference type="EMBL" id="JAKNCT010000006">
    <property type="protein sequence ID" value="MCG5031037.1"/>
    <property type="molecule type" value="Genomic_DNA"/>
</dbReference>
<accession>A0ABS9MR95</accession>
<comment type="caution">
    <text evidence="1">The sequence shown here is derived from an EMBL/GenBank/DDBJ whole genome shotgun (WGS) entry which is preliminary data.</text>
</comment>